<dbReference type="Pfam" id="PF01722">
    <property type="entry name" value="BolA"/>
    <property type="match status" value="1"/>
</dbReference>
<comment type="caution">
    <text evidence="2">The sequence shown here is derived from an EMBL/GenBank/DDBJ whole genome shotgun (WGS) entry which is preliminary data.</text>
</comment>
<gene>
    <name evidence="2" type="ORF">NOG11_02750</name>
</gene>
<dbReference type="PANTHER" id="PTHR46230">
    <property type="match status" value="1"/>
</dbReference>
<evidence type="ECO:0000313" key="3">
    <source>
        <dbReference type="Proteomes" id="UP001142610"/>
    </source>
</evidence>
<dbReference type="PANTHER" id="PTHR46230:SF7">
    <property type="entry name" value="BOLA-LIKE PROTEIN 1"/>
    <property type="match status" value="1"/>
</dbReference>
<dbReference type="InterPro" id="IPR036065">
    <property type="entry name" value="BolA-like_sf"/>
</dbReference>
<proteinExistence type="inferred from homology"/>
<evidence type="ECO:0000256" key="1">
    <source>
        <dbReference type="RuleBase" id="RU003860"/>
    </source>
</evidence>
<dbReference type="PIRSF" id="PIRSF003113">
    <property type="entry name" value="BolA"/>
    <property type="match status" value="1"/>
</dbReference>
<reference evidence="2" key="1">
    <citation type="submission" date="2022-07" db="EMBL/GenBank/DDBJ databases">
        <title>Parvularcula maris sp. nov., an algicidal bacterium isolated from seawater.</title>
        <authorList>
            <person name="Li F."/>
        </authorList>
    </citation>
    <scope>NUCLEOTIDE SEQUENCE</scope>
    <source>
        <strain evidence="2">BGMRC 0090</strain>
    </source>
</reference>
<dbReference type="Proteomes" id="UP001142610">
    <property type="component" value="Unassembled WGS sequence"/>
</dbReference>
<dbReference type="EMBL" id="JANIBC010000001">
    <property type="protein sequence ID" value="MCQ8184297.1"/>
    <property type="molecule type" value="Genomic_DNA"/>
</dbReference>
<dbReference type="RefSeq" id="WP_256618102.1">
    <property type="nucleotide sequence ID" value="NZ_JANIBC010000001.1"/>
</dbReference>
<dbReference type="GO" id="GO:0016226">
    <property type="term" value="P:iron-sulfur cluster assembly"/>
    <property type="evidence" value="ECO:0007669"/>
    <property type="project" value="TreeGrafter"/>
</dbReference>
<protein>
    <submittedName>
        <fullName evidence="2">BolA family transcriptional regulator</fullName>
    </submittedName>
</protein>
<dbReference type="Gene3D" id="3.30.300.90">
    <property type="entry name" value="BolA-like"/>
    <property type="match status" value="1"/>
</dbReference>
<organism evidence="2 3">
    <name type="scientific">Parvularcula maris</name>
    <dbReference type="NCBI Taxonomy" id="2965077"/>
    <lineage>
        <taxon>Bacteria</taxon>
        <taxon>Pseudomonadati</taxon>
        <taxon>Pseudomonadota</taxon>
        <taxon>Alphaproteobacteria</taxon>
        <taxon>Parvularculales</taxon>
        <taxon>Parvularculaceae</taxon>
        <taxon>Parvularcula</taxon>
    </lineage>
</organism>
<comment type="similarity">
    <text evidence="1">Belongs to the BolA/IbaG family.</text>
</comment>
<dbReference type="InterPro" id="IPR002634">
    <property type="entry name" value="BolA"/>
</dbReference>
<name>A0A9X2L8S8_9PROT</name>
<accession>A0A9X2L8S8</accession>
<dbReference type="AlphaFoldDB" id="A0A9X2L8S8"/>
<dbReference type="SUPFAM" id="SSF82657">
    <property type="entry name" value="BolA-like"/>
    <property type="match status" value="1"/>
</dbReference>
<evidence type="ECO:0000313" key="2">
    <source>
        <dbReference type="EMBL" id="MCQ8184297.1"/>
    </source>
</evidence>
<keyword evidence="3" id="KW-1185">Reference proteome</keyword>
<sequence length="90" mass="9857">MGQVAETIEAKLKAAFEPITLEIIDESHLHRGHAGAPEGGESHFRAKIVSELFEGLSRLDRQRRVNETLREELAGPVHAFSAQTLTPGEA</sequence>